<feature type="transmembrane region" description="Helical" evidence="7">
    <location>
        <begin position="358"/>
        <end position="391"/>
    </location>
</feature>
<dbReference type="InterPro" id="IPR003370">
    <property type="entry name" value="Chromate_transpt"/>
</dbReference>
<comment type="caution">
    <text evidence="8">The sequence shown here is derived from an EMBL/GenBank/DDBJ whole genome shotgun (WGS) entry which is preliminary data.</text>
</comment>
<gene>
    <name evidence="8" type="ORF">L2716_15035</name>
</gene>
<evidence type="ECO:0000256" key="6">
    <source>
        <dbReference type="ARBA" id="ARBA00023136"/>
    </source>
</evidence>
<dbReference type="PANTHER" id="PTHR33567:SF3">
    <property type="entry name" value="CHROMATE ION TRANSPORTER (EUROFUNG)"/>
    <property type="match status" value="1"/>
</dbReference>
<organism evidence="8 9">
    <name type="scientific">Pseudalkalibacillus berkeleyi</name>
    <dbReference type="NCBI Taxonomy" id="1069813"/>
    <lineage>
        <taxon>Bacteria</taxon>
        <taxon>Bacillati</taxon>
        <taxon>Bacillota</taxon>
        <taxon>Bacilli</taxon>
        <taxon>Bacillales</taxon>
        <taxon>Fictibacillaceae</taxon>
        <taxon>Pseudalkalibacillus</taxon>
    </lineage>
</organism>
<keyword evidence="5 7" id="KW-1133">Transmembrane helix</keyword>
<accession>A0ABS9H596</accession>
<comment type="similarity">
    <text evidence="2">Belongs to the chromate ion transporter (CHR) (TC 2.A.51) family.</text>
</comment>
<feature type="transmembrane region" description="Helical" evidence="7">
    <location>
        <begin position="326"/>
        <end position="346"/>
    </location>
</feature>
<evidence type="ECO:0000313" key="8">
    <source>
        <dbReference type="EMBL" id="MCF6139053.1"/>
    </source>
</evidence>
<proteinExistence type="inferred from homology"/>
<dbReference type="InterPro" id="IPR014047">
    <property type="entry name" value="Chr_Tranpt_l_chain"/>
</dbReference>
<keyword evidence="9" id="KW-1185">Reference proteome</keyword>
<keyword evidence="4 7" id="KW-0812">Transmembrane</keyword>
<dbReference type="PIRSF" id="PIRSF004810">
    <property type="entry name" value="ChrA"/>
    <property type="match status" value="1"/>
</dbReference>
<feature type="transmembrane region" description="Helical" evidence="7">
    <location>
        <begin position="147"/>
        <end position="180"/>
    </location>
</feature>
<keyword evidence="6 7" id="KW-0472">Membrane</keyword>
<evidence type="ECO:0000313" key="9">
    <source>
        <dbReference type="Proteomes" id="UP001649381"/>
    </source>
</evidence>
<dbReference type="Pfam" id="PF02417">
    <property type="entry name" value="Chromate_transp"/>
    <property type="match status" value="2"/>
</dbReference>
<feature type="transmembrane region" description="Helical" evidence="7">
    <location>
        <begin position="80"/>
        <end position="103"/>
    </location>
</feature>
<keyword evidence="3" id="KW-1003">Cell membrane</keyword>
<name>A0ABS9H596_9BACL</name>
<evidence type="ECO:0000256" key="3">
    <source>
        <dbReference type="ARBA" id="ARBA00022475"/>
    </source>
</evidence>
<dbReference type="RefSeq" id="WP_236337677.1">
    <property type="nucleotide sequence ID" value="NZ_JAKIJS010000001.1"/>
</dbReference>
<evidence type="ECO:0000256" key="1">
    <source>
        <dbReference type="ARBA" id="ARBA00004651"/>
    </source>
</evidence>
<comment type="subcellular location">
    <subcellularLocation>
        <location evidence="1">Cell membrane</location>
        <topology evidence="1">Multi-pass membrane protein</topology>
    </subcellularLocation>
</comment>
<evidence type="ECO:0000256" key="2">
    <source>
        <dbReference type="ARBA" id="ARBA00005262"/>
    </source>
</evidence>
<evidence type="ECO:0000256" key="7">
    <source>
        <dbReference type="SAM" id="Phobius"/>
    </source>
</evidence>
<reference evidence="8 9" key="1">
    <citation type="submission" date="2022-01" db="EMBL/GenBank/DDBJ databases">
        <title>Alkalihalobacillus sp. EGI L200015, a novel bacterium isolated from a salt lake sediment.</title>
        <authorList>
            <person name="Gao L."/>
            <person name="Fang B.-Z."/>
            <person name="Li W.-J."/>
        </authorList>
    </citation>
    <scope>NUCLEOTIDE SEQUENCE [LARGE SCALE GENOMIC DNA]</scope>
    <source>
        <strain evidence="8 9">KCTC 12718</strain>
    </source>
</reference>
<feature type="transmembrane region" description="Helical" evidence="7">
    <location>
        <begin position="287"/>
        <end position="314"/>
    </location>
</feature>
<evidence type="ECO:0000256" key="4">
    <source>
        <dbReference type="ARBA" id="ARBA00022692"/>
    </source>
</evidence>
<dbReference type="EMBL" id="JAKIJS010000001">
    <property type="protein sequence ID" value="MCF6139053.1"/>
    <property type="molecule type" value="Genomic_DNA"/>
</dbReference>
<protein>
    <submittedName>
        <fullName evidence="8">Chromate transporter</fullName>
    </submittedName>
</protein>
<dbReference type="NCBIfam" id="TIGR00937">
    <property type="entry name" value="2A51"/>
    <property type="match status" value="1"/>
</dbReference>
<feature type="transmembrane region" description="Helical" evidence="7">
    <location>
        <begin position="200"/>
        <end position="219"/>
    </location>
</feature>
<feature type="transmembrane region" description="Helical" evidence="7">
    <location>
        <begin position="231"/>
        <end position="249"/>
    </location>
</feature>
<evidence type="ECO:0000256" key="5">
    <source>
        <dbReference type="ARBA" id="ARBA00022989"/>
    </source>
</evidence>
<dbReference type="PANTHER" id="PTHR33567">
    <property type="entry name" value="CHROMATE ION TRANSPORTER (EUROFUNG)"/>
    <property type="match status" value="1"/>
</dbReference>
<feature type="transmembrane region" description="Helical" evidence="7">
    <location>
        <begin position="115"/>
        <end position="135"/>
    </location>
</feature>
<dbReference type="Proteomes" id="UP001649381">
    <property type="component" value="Unassembled WGS sequence"/>
</dbReference>
<sequence>MKKTTNKNSRLEILRASTKLGFTSFGGPVAHLGYFKNEYIDKRKWLDDKTYADIIALCQFLPGPASSQVGIAIGMLRGGILGGIISWIGFTIPSIIALVLFALFFQNAGIADAGWIHGLKIVAVAVVAQAVIGMGRKLTPDRPRITIAILAAIVTLAWPSAIGQILIILAASLLGVYMYRKQEVPSVHQMQIKISKKVGLIAWVIFFGLLIGLPILRPLVQSQAFHLFDTFYRVGSLVFGGGHVVLPLLEREVVPIGWVESGEFLAGYGLAQAVPGPLFTFASYLGAMINGIGGAVIATVGIFLPSFLLIIGSLPFLNEVRKRPRFQAALTGINAAVVGLLLAALYDPVWTSSIKSTYDFILALILFGLLFFWKYAPWLVVLIGAIGGMIISIL</sequence>